<accession>A0A5E4G9G9</accession>
<dbReference type="EMBL" id="CABIKO010000450">
    <property type="protein sequence ID" value="VVA36404.1"/>
    <property type="molecule type" value="Genomic_DNA"/>
</dbReference>
<reference evidence="2" key="1">
    <citation type="journal article" date="2020" name="Plant J.">
        <title>Transposons played a major role in the diversification between the closely related almond and peach genomes: results from the almond genome sequence.</title>
        <authorList>
            <person name="Alioto T."/>
            <person name="Alexiou K.G."/>
            <person name="Bardil A."/>
            <person name="Barteri F."/>
            <person name="Castanera R."/>
            <person name="Cruz F."/>
            <person name="Dhingra A."/>
            <person name="Duval H."/>
            <person name="Fernandez I Marti A."/>
            <person name="Frias L."/>
            <person name="Galan B."/>
            <person name="Garcia J.L."/>
            <person name="Howad W."/>
            <person name="Gomez-Garrido J."/>
            <person name="Gut M."/>
            <person name="Julca I."/>
            <person name="Morata J."/>
            <person name="Puigdomenech P."/>
            <person name="Ribeca P."/>
            <person name="Rubio Cabetas M.J."/>
            <person name="Vlasova A."/>
            <person name="Wirthensohn M."/>
            <person name="Garcia-Mas J."/>
            <person name="Gabaldon T."/>
            <person name="Casacuberta J.M."/>
            <person name="Arus P."/>
        </authorList>
    </citation>
    <scope>NUCLEOTIDE SEQUENCE [LARGE SCALE GENOMIC DNA]</scope>
    <source>
        <strain evidence="2">cv. Texas</strain>
    </source>
</reference>
<name>A0A5E4G9G9_PRUDU</name>
<evidence type="ECO:0000313" key="1">
    <source>
        <dbReference type="EMBL" id="VVA36404.1"/>
    </source>
</evidence>
<evidence type="ECO:0000313" key="2">
    <source>
        <dbReference type="Proteomes" id="UP000327085"/>
    </source>
</evidence>
<gene>
    <name evidence="1" type="ORF">ALMOND_2B004493</name>
</gene>
<dbReference type="InParanoid" id="A0A5E4G9G9"/>
<dbReference type="Proteomes" id="UP000327085">
    <property type="component" value="Chromosome 3"/>
</dbReference>
<proteinExistence type="predicted"/>
<dbReference type="AlphaFoldDB" id="A0A5E4G9G9"/>
<sequence>MRRWSLLKKRLSLLFKIHIRTIRDQIRTFKKDSEKPITEYLMHAMSPFDSLTAASSTMRDEEEEQLFNKMSSVSVSTGVYRASADPQTHFNIERGPPTTPISTIDIEGKDEVVNSDVEVVDDAQTETTTRAVAGSPITMVTYHVCPLVTIVGLFSQRQHNHTTNLMLFANNVTNPVTHLLCGRVNQL</sequence>
<organism evidence="1 2">
    <name type="scientific">Prunus dulcis</name>
    <name type="common">Almond</name>
    <name type="synonym">Amygdalus dulcis</name>
    <dbReference type="NCBI Taxonomy" id="3755"/>
    <lineage>
        <taxon>Eukaryota</taxon>
        <taxon>Viridiplantae</taxon>
        <taxon>Streptophyta</taxon>
        <taxon>Embryophyta</taxon>
        <taxon>Tracheophyta</taxon>
        <taxon>Spermatophyta</taxon>
        <taxon>Magnoliopsida</taxon>
        <taxon>eudicotyledons</taxon>
        <taxon>Gunneridae</taxon>
        <taxon>Pentapetalae</taxon>
        <taxon>rosids</taxon>
        <taxon>fabids</taxon>
        <taxon>Rosales</taxon>
        <taxon>Rosaceae</taxon>
        <taxon>Amygdaloideae</taxon>
        <taxon>Amygdaleae</taxon>
        <taxon>Prunus</taxon>
    </lineage>
</organism>
<protein>
    <submittedName>
        <fullName evidence="1">PREDICTED: LOC110761072</fullName>
    </submittedName>
</protein>
<dbReference type="Gramene" id="VVA36404">
    <property type="protein sequence ID" value="VVA36404"/>
    <property type="gene ID" value="Prudul26B004493"/>
</dbReference>